<sequence length="19" mass="2297">MVRPKKNCWSSSIFKHFSN</sequence>
<dbReference type="EMBL" id="GGEC01087810">
    <property type="protein sequence ID" value="MBX68294.1"/>
    <property type="molecule type" value="Transcribed_RNA"/>
</dbReference>
<protein>
    <submittedName>
        <fullName evidence="1">Uncharacterized protein</fullName>
    </submittedName>
</protein>
<name>A0A2P2QMZ7_RHIMU</name>
<organism evidence="1">
    <name type="scientific">Rhizophora mucronata</name>
    <name type="common">Asiatic mangrove</name>
    <dbReference type="NCBI Taxonomy" id="61149"/>
    <lineage>
        <taxon>Eukaryota</taxon>
        <taxon>Viridiplantae</taxon>
        <taxon>Streptophyta</taxon>
        <taxon>Embryophyta</taxon>
        <taxon>Tracheophyta</taxon>
        <taxon>Spermatophyta</taxon>
        <taxon>Magnoliopsida</taxon>
        <taxon>eudicotyledons</taxon>
        <taxon>Gunneridae</taxon>
        <taxon>Pentapetalae</taxon>
        <taxon>rosids</taxon>
        <taxon>fabids</taxon>
        <taxon>Malpighiales</taxon>
        <taxon>Rhizophoraceae</taxon>
        <taxon>Rhizophora</taxon>
    </lineage>
</organism>
<accession>A0A2P2QMZ7</accession>
<proteinExistence type="predicted"/>
<dbReference type="AlphaFoldDB" id="A0A2P2QMZ7"/>
<reference evidence="1" key="1">
    <citation type="submission" date="2018-02" db="EMBL/GenBank/DDBJ databases">
        <title>Rhizophora mucronata_Transcriptome.</title>
        <authorList>
            <person name="Meera S.P."/>
            <person name="Sreeshan A."/>
            <person name="Augustine A."/>
        </authorList>
    </citation>
    <scope>NUCLEOTIDE SEQUENCE</scope>
    <source>
        <tissue evidence="1">Leaf</tissue>
    </source>
</reference>
<evidence type="ECO:0000313" key="1">
    <source>
        <dbReference type="EMBL" id="MBX68294.1"/>
    </source>
</evidence>